<sequence length="57" mass="6716">MDGKTYNLIMEQGARAYYENLPYDQNPHTDDESKAAWVEGWQWAAHNERKNTTRSVQ</sequence>
<geneLocation type="plasmid" evidence="1">
    <name>pL289</name>
</geneLocation>
<dbReference type="RefSeq" id="WP_158501049.1">
    <property type="nucleotide sequence ID" value="NZ_CP017909.1"/>
</dbReference>
<name>A0A1W6UWE3_VIBAL</name>
<organism evidence="1">
    <name type="scientific">Vibrio alginolyticus</name>
    <dbReference type="NCBI Taxonomy" id="663"/>
    <lineage>
        <taxon>Bacteria</taxon>
        <taxon>Pseudomonadati</taxon>
        <taxon>Pseudomonadota</taxon>
        <taxon>Gammaproteobacteria</taxon>
        <taxon>Vibrionales</taxon>
        <taxon>Vibrionaceae</taxon>
        <taxon>Vibrio</taxon>
    </lineage>
</organism>
<dbReference type="AlphaFoldDB" id="A0A1W6UWE3"/>
<keyword evidence="1" id="KW-0614">Plasmid</keyword>
<evidence type="ECO:0008006" key="2">
    <source>
        <dbReference type="Google" id="ProtNLM"/>
    </source>
</evidence>
<evidence type="ECO:0000313" key="1">
    <source>
        <dbReference type="EMBL" id="ARP21843.1"/>
    </source>
</evidence>
<proteinExistence type="predicted"/>
<dbReference type="EMBL" id="CP017904">
    <property type="protein sequence ID" value="ARP21843.1"/>
    <property type="molecule type" value="Genomic_DNA"/>
</dbReference>
<reference evidence="1" key="1">
    <citation type="submission" date="2016-10" db="EMBL/GenBank/DDBJ databases">
        <title>The High Quality Genome of Vibrio alginolyticus K01M1.</title>
        <authorList>
            <person name="Wendling C."/>
            <person name="Chibani C.M."/>
            <person name="Hertel R."/>
            <person name="Sproer C."/>
            <person name="Bunk B."/>
            <person name="Overmann J."/>
            <person name="Roth O."/>
            <person name="Liesegang H."/>
        </authorList>
    </citation>
    <scope>NUCLEOTIDE SEQUENCE</scope>
    <source>
        <strain evidence="1">K05K4</strain>
        <plasmid evidence="1">pL289</plasmid>
    </source>
</reference>
<protein>
    <recommendedName>
        <fullName evidence="2">Ribosome modulation factor</fullName>
    </recommendedName>
</protein>
<gene>
    <name evidence="1" type="ORF">K05K4_51410</name>
</gene>
<accession>A0A1W6UWE3</accession>